<protein>
    <recommendedName>
        <fullName evidence="4">AAA family ATPase</fullName>
    </recommendedName>
</protein>
<evidence type="ECO:0000313" key="2">
    <source>
        <dbReference type="EMBL" id="NYK09072.1"/>
    </source>
</evidence>
<dbReference type="InterPro" id="IPR008868">
    <property type="entry name" value="TniB"/>
</dbReference>
<accession>A0A853DIS1</accession>
<dbReference type="SUPFAM" id="SSF52540">
    <property type="entry name" value="P-loop containing nucleoside triphosphate hydrolases"/>
    <property type="match status" value="1"/>
</dbReference>
<evidence type="ECO:0008006" key="4">
    <source>
        <dbReference type="Google" id="ProtNLM"/>
    </source>
</evidence>
<gene>
    <name evidence="2" type="ORF">HNR14_000953</name>
</gene>
<keyword evidence="1" id="KW-0175">Coiled coil</keyword>
<reference evidence="2 3" key="1">
    <citation type="submission" date="2020-07" db="EMBL/GenBank/DDBJ databases">
        <title>Sequencing the genomes of 1000 actinobacteria strains.</title>
        <authorList>
            <person name="Klenk H.-P."/>
        </authorList>
    </citation>
    <scope>NUCLEOTIDE SEQUENCE [LARGE SCALE GENOMIC DNA]</scope>
    <source>
        <strain evidence="2 3">DSM 15166</strain>
    </source>
</reference>
<dbReference type="InterPro" id="IPR027417">
    <property type="entry name" value="P-loop_NTPase"/>
</dbReference>
<evidence type="ECO:0000256" key="1">
    <source>
        <dbReference type="SAM" id="Coils"/>
    </source>
</evidence>
<evidence type="ECO:0000313" key="3">
    <source>
        <dbReference type="Proteomes" id="UP000521075"/>
    </source>
</evidence>
<organism evidence="2 3">
    <name type="scientific">Leifsonia naganoensis</name>
    <dbReference type="NCBI Taxonomy" id="150025"/>
    <lineage>
        <taxon>Bacteria</taxon>
        <taxon>Bacillati</taxon>
        <taxon>Actinomycetota</taxon>
        <taxon>Actinomycetes</taxon>
        <taxon>Micrococcales</taxon>
        <taxon>Microbacteriaceae</taxon>
        <taxon>Leifsonia</taxon>
    </lineage>
</organism>
<keyword evidence="3" id="KW-1185">Reference proteome</keyword>
<dbReference type="Pfam" id="PF05621">
    <property type="entry name" value="TniB"/>
    <property type="match status" value="1"/>
</dbReference>
<dbReference type="EMBL" id="JACCHJ010000001">
    <property type="protein sequence ID" value="NYK09072.1"/>
    <property type="molecule type" value="Genomic_DNA"/>
</dbReference>
<sequence>MTTKEGLTQALEKRWERPQLMTIDDYRNLRESDRLDYNIARSAYTSGAIRLPTENGDQGHKLLENLMRANVHAPNRSGMMIDAEPHMGKTTLLRALMEWTHQRYRADFPQAEYRGHVPIVYVEAQPDTSGKALATALLAFFGGTPYARDNTPTIINRVIGLMRDAGTHLVCIDEFHNIAANNVGNGQTVDYIKSLHNEVEATFVISGIEVNKSKVLTDTPRGRQLRSRFTKHGIKPYRLGDATQQRQWQQLLLGFERELPLLAQQRNSILQFQTLLMKRTSGNIGALHKLLTRIAVDLIWADHPAREALTADHIISMSLDIASEEAELIADAEAEIEKARAKKQAAKQQRELAKVA</sequence>
<feature type="coiled-coil region" evidence="1">
    <location>
        <begin position="322"/>
        <end position="356"/>
    </location>
</feature>
<dbReference type="AlphaFoldDB" id="A0A853DIS1"/>
<dbReference type="Gene3D" id="3.40.50.300">
    <property type="entry name" value="P-loop containing nucleotide triphosphate hydrolases"/>
    <property type="match status" value="1"/>
</dbReference>
<dbReference type="Proteomes" id="UP000521075">
    <property type="component" value="Unassembled WGS sequence"/>
</dbReference>
<proteinExistence type="predicted"/>
<dbReference type="RefSeq" id="WP_179700104.1">
    <property type="nucleotide sequence ID" value="NZ_BAAAHA010000004.1"/>
</dbReference>
<comment type="caution">
    <text evidence="2">The sequence shown here is derived from an EMBL/GenBank/DDBJ whole genome shotgun (WGS) entry which is preliminary data.</text>
</comment>
<name>A0A853DIS1_9MICO</name>